<feature type="signal peptide" evidence="13">
    <location>
        <begin position="1"/>
        <end position="19"/>
    </location>
</feature>
<dbReference type="GO" id="GO:0098552">
    <property type="term" value="C:side of membrane"/>
    <property type="evidence" value="ECO:0007669"/>
    <property type="project" value="UniProtKB-KW"/>
</dbReference>
<proteinExistence type="inferred from homology"/>
<evidence type="ECO:0000256" key="8">
    <source>
        <dbReference type="ARBA" id="ARBA00023136"/>
    </source>
</evidence>
<comment type="similarity">
    <text evidence="2">Belongs to the fasciclin-like AGP family.</text>
</comment>
<evidence type="ECO:0000256" key="5">
    <source>
        <dbReference type="ARBA" id="ARBA00022729"/>
    </source>
</evidence>
<dbReference type="PANTHER" id="PTHR32382">
    <property type="entry name" value="FASCICLIN-LIKE ARABINOGALACTAN PROTEIN"/>
    <property type="match status" value="1"/>
</dbReference>
<keyword evidence="5 13" id="KW-0732">Signal</keyword>
<dbReference type="SUPFAM" id="SSF82153">
    <property type="entry name" value="FAS1 domain"/>
    <property type="match status" value="2"/>
</dbReference>
<dbReference type="Pfam" id="PF02469">
    <property type="entry name" value="Fasciclin"/>
    <property type="match status" value="2"/>
</dbReference>
<dbReference type="GO" id="GO:0005886">
    <property type="term" value="C:plasma membrane"/>
    <property type="evidence" value="ECO:0007669"/>
    <property type="project" value="UniProtKB-SubCell"/>
</dbReference>
<dbReference type="InterPro" id="IPR033254">
    <property type="entry name" value="Plant_FLA"/>
</dbReference>
<dbReference type="PROSITE" id="PS50213">
    <property type="entry name" value="FAS1"/>
    <property type="match status" value="2"/>
</dbReference>
<evidence type="ECO:0000256" key="13">
    <source>
        <dbReference type="SAM" id="SignalP"/>
    </source>
</evidence>
<evidence type="ECO:0000259" key="14">
    <source>
        <dbReference type="PROSITE" id="PS50213"/>
    </source>
</evidence>
<evidence type="ECO:0000256" key="9">
    <source>
        <dbReference type="ARBA" id="ARBA00023180"/>
    </source>
</evidence>
<evidence type="ECO:0000256" key="10">
    <source>
        <dbReference type="ARBA" id="ARBA00023288"/>
    </source>
</evidence>
<feature type="domain" description="FAS1" evidence="14">
    <location>
        <begin position="184"/>
        <end position="325"/>
    </location>
</feature>
<feature type="chain" id="PRO_5034312140" evidence="13">
    <location>
        <begin position="20"/>
        <end position="409"/>
    </location>
</feature>
<feature type="domain" description="FAS1" evidence="14">
    <location>
        <begin position="23"/>
        <end position="162"/>
    </location>
</feature>
<keyword evidence="4" id="KW-0336">GPI-anchor</keyword>
<comment type="subcellular location">
    <subcellularLocation>
        <location evidence="1">Cell membrane</location>
        <topology evidence="1">Lipid-anchor</topology>
        <topology evidence="1">GPI-anchor</topology>
    </subcellularLocation>
</comment>
<evidence type="ECO:0000256" key="1">
    <source>
        <dbReference type="ARBA" id="ARBA00004609"/>
    </source>
</evidence>
<dbReference type="InterPro" id="IPR000782">
    <property type="entry name" value="FAS1_domain"/>
</dbReference>
<organism evidence="15 16">
    <name type="scientific">Phoenix dactylifera</name>
    <name type="common">Date palm</name>
    <dbReference type="NCBI Taxonomy" id="42345"/>
    <lineage>
        <taxon>Eukaryota</taxon>
        <taxon>Viridiplantae</taxon>
        <taxon>Streptophyta</taxon>
        <taxon>Embryophyta</taxon>
        <taxon>Tracheophyta</taxon>
        <taxon>Spermatophyta</taxon>
        <taxon>Magnoliopsida</taxon>
        <taxon>Liliopsida</taxon>
        <taxon>Arecaceae</taxon>
        <taxon>Coryphoideae</taxon>
        <taxon>Phoeniceae</taxon>
        <taxon>Phoenix</taxon>
    </lineage>
</organism>
<dbReference type="RefSeq" id="XP_008788906.4">
    <property type="nucleotide sequence ID" value="XM_008790684.4"/>
</dbReference>
<evidence type="ECO:0000256" key="3">
    <source>
        <dbReference type="ARBA" id="ARBA00022475"/>
    </source>
</evidence>
<accession>A0A8B7C007</accession>
<dbReference type="GeneID" id="103706551"/>
<evidence type="ECO:0000256" key="12">
    <source>
        <dbReference type="SAM" id="MobiDB-lite"/>
    </source>
</evidence>
<evidence type="ECO:0000256" key="6">
    <source>
        <dbReference type="ARBA" id="ARBA00022737"/>
    </source>
</evidence>
<dbReference type="Proteomes" id="UP000228380">
    <property type="component" value="Unplaced"/>
</dbReference>
<dbReference type="FunFam" id="2.30.180.10:FF:000010">
    <property type="entry name" value="Fasciclin-like arabinogalactan protein 2"/>
    <property type="match status" value="1"/>
</dbReference>
<dbReference type="OrthoDB" id="682048at2759"/>
<evidence type="ECO:0000313" key="16">
    <source>
        <dbReference type="RefSeq" id="XP_008788906.4"/>
    </source>
</evidence>
<keyword evidence="6" id="KW-0677">Repeat</keyword>
<dbReference type="FunFam" id="2.30.180.10:FF:000008">
    <property type="entry name" value="Fasciclin-like arabinogalactan protein 10"/>
    <property type="match status" value="1"/>
</dbReference>
<keyword evidence="10" id="KW-0449">Lipoprotein</keyword>
<dbReference type="PANTHER" id="PTHR32382:SF4">
    <property type="entry name" value="FASCICLIN-LIKE ARABINOGALACTAN PROTEIN 1"/>
    <property type="match status" value="1"/>
</dbReference>
<keyword evidence="8" id="KW-0472">Membrane</keyword>
<evidence type="ECO:0000256" key="7">
    <source>
        <dbReference type="ARBA" id="ARBA00022974"/>
    </source>
</evidence>
<reference evidence="16" key="1">
    <citation type="submission" date="2025-08" db="UniProtKB">
        <authorList>
            <consortium name="RefSeq"/>
        </authorList>
    </citation>
    <scope>IDENTIFICATION</scope>
    <source>
        <tissue evidence="16">Young leaves</tissue>
    </source>
</reference>
<evidence type="ECO:0000313" key="15">
    <source>
        <dbReference type="Proteomes" id="UP000228380"/>
    </source>
</evidence>
<dbReference type="Gene3D" id="2.30.180.10">
    <property type="entry name" value="FAS1 domain"/>
    <property type="match status" value="2"/>
</dbReference>
<keyword evidence="3" id="KW-1003">Cell membrane</keyword>
<dbReference type="AlphaFoldDB" id="A0A8B7C007"/>
<evidence type="ECO:0000256" key="11">
    <source>
        <dbReference type="ARBA" id="ARBA00024686"/>
    </source>
</evidence>
<protein>
    <submittedName>
        <fullName evidence="16">Fasciclin-like arabinogalactan protein 2</fullName>
    </submittedName>
</protein>
<name>A0A8B7C007_PHODC</name>
<dbReference type="SMART" id="SM00554">
    <property type="entry name" value="FAS1"/>
    <property type="match status" value="2"/>
</dbReference>
<gene>
    <name evidence="16" type="primary">LOC103706551</name>
</gene>
<dbReference type="KEGG" id="pda:103706551"/>
<keyword evidence="9" id="KW-0325">Glycoprotein</keyword>
<evidence type="ECO:0000256" key="4">
    <source>
        <dbReference type="ARBA" id="ARBA00022622"/>
    </source>
</evidence>
<comment type="function">
    <text evidence="11">May be a cell surface adhesion protein.</text>
</comment>
<keyword evidence="7" id="KW-0654">Proteoglycan</keyword>
<keyword evidence="15" id="KW-1185">Reference proteome</keyword>
<dbReference type="InterPro" id="IPR036378">
    <property type="entry name" value="FAS1_dom_sf"/>
</dbReference>
<feature type="region of interest" description="Disordered" evidence="12">
    <location>
        <begin position="330"/>
        <end position="389"/>
    </location>
</feature>
<sequence length="409" mass="43042">MQNVLSLGVLFLLFSGCLAVSREHNITKILAEHPEFSTFNHYLTATHLAGEINRRKTITVLAVSNTGMAPLLAKHLPLYTLKNVLSLHVLVDYFGAKKLHQINGGTAASSTLFQATGAASGTAGFVNITNHRAGRVSFAAEDVGDAPPVNFVKSIKEIPYDLAVIQISSVLSSPEAEAPTPAPAQVNLTTLMSKKGCKTFADLLVATGDAEKTFESNVGGGLTVFCPIDQAMKAFMPKFKNLTADGKLSVLLYHGIPVYNSIQMLKSNNGVVNTLATDGSTKNYNFTVQNDGEVVTLKTRVTVATITGTLIDEDPLAVYTIDQVLEPRELFKPEKTKAPAPAPAPVAEAPTKSRKRHHASPPAPAGPGEAPAADNQKAADDESAAGARARAGPWIVAAAAVGAAVLMVA</sequence>
<evidence type="ECO:0000256" key="2">
    <source>
        <dbReference type="ARBA" id="ARBA00007843"/>
    </source>
</evidence>